<evidence type="ECO:0000256" key="7">
    <source>
        <dbReference type="ARBA" id="ARBA00023136"/>
    </source>
</evidence>
<gene>
    <name evidence="14" type="ORF">EOE67_01965</name>
</gene>
<keyword evidence="4 10" id="KW-1134">Transmembrane beta strand</keyword>
<organism evidence="14 15">
    <name type="scientific">Rheinheimera riviphila</name>
    <dbReference type="NCBI Taxonomy" id="1834037"/>
    <lineage>
        <taxon>Bacteria</taxon>
        <taxon>Pseudomonadati</taxon>
        <taxon>Pseudomonadota</taxon>
        <taxon>Gammaproteobacteria</taxon>
        <taxon>Chromatiales</taxon>
        <taxon>Chromatiaceae</taxon>
        <taxon>Rheinheimera</taxon>
    </lineage>
</organism>
<dbReference type="GO" id="GO:0009279">
    <property type="term" value="C:cell outer membrane"/>
    <property type="evidence" value="ECO:0007669"/>
    <property type="project" value="UniProtKB-SubCell"/>
</dbReference>
<comment type="similarity">
    <text evidence="2 10 11">Belongs to the TonB-dependent receptor family.</text>
</comment>
<evidence type="ECO:0000256" key="4">
    <source>
        <dbReference type="ARBA" id="ARBA00022452"/>
    </source>
</evidence>
<dbReference type="CDD" id="cd01347">
    <property type="entry name" value="ligand_gated_channel"/>
    <property type="match status" value="1"/>
</dbReference>
<evidence type="ECO:0000256" key="2">
    <source>
        <dbReference type="ARBA" id="ARBA00009810"/>
    </source>
</evidence>
<keyword evidence="7 10" id="KW-0472">Membrane</keyword>
<dbReference type="AlphaFoldDB" id="A0A437R5R2"/>
<dbReference type="PANTHER" id="PTHR32552">
    <property type="entry name" value="FERRICHROME IRON RECEPTOR-RELATED"/>
    <property type="match status" value="1"/>
</dbReference>
<keyword evidence="8 14" id="KW-0675">Receptor</keyword>
<evidence type="ECO:0000259" key="13">
    <source>
        <dbReference type="Pfam" id="PF07715"/>
    </source>
</evidence>
<sequence length="693" mass="76926">MVNANSLAQTADLPVVATEGQGEPIEKISVSYHQAYRGNVPDNELPQAIQLIDRELLQDLAISRFQDALDLSASIARQNNGGGLWDSFSLRGFPGNENMPSGYLINGFSAGRGFSGHRDVSNIAYVEILKGPGSALYGRSEPGGTINMVTRKPQFASEGYLKLSSGSFSQHRLEGDFTDAVTDQLAFRLSGAVQDYGSFRDKVTSDKQVLTPSLLWQIDADSSLLYEFEYLEQDQLFDRGLVVLNGDFNTVPRSRYLGEPADGPTEISALGHQLTYQKQLNAGWSFNSGMALRTSDLQGFSSDAELARARQSLFDDGSTLSRQRRYRDYQSEDVMLRFEFSGTANLLGITHQLLLGADGYDYQLFTQLQRYRGAKGSYALDIHQPQYCVATPGALAVLYENSEQQQAYGVYLQDQLELSAAWRLMLGLRFDQYQQEIHERLKDSLAKTSDQQLSPRIGLVYVLNPELSIYSSYSEGFLPLSGTDFYGDAFAPEQSQSAELGLKFQLAGFNGTLALFDAKKSNILTSDPINEGFSAPLGKARSQGLELDVQSMLTDSLQAILSYSYLDTRTVVDAVNLDWGIVVPAGSRLVNVPKHTFSATLTQQLQLADYPAKIGSRLRYSSARLGDSVQPSYQLPSFTLWSLFTSVELNQHWQLEAVLDNLFDRHYIQSSYSALWSVPGEPRSVRLSLRYDF</sequence>
<dbReference type="InterPro" id="IPR012910">
    <property type="entry name" value="Plug_dom"/>
</dbReference>
<evidence type="ECO:0000256" key="1">
    <source>
        <dbReference type="ARBA" id="ARBA00004571"/>
    </source>
</evidence>
<evidence type="ECO:0000256" key="6">
    <source>
        <dbReference type="ARBA" id="ARBA00023077"/>
    </source>
</evidence>
<keyword evidence="9 10" id="KW-0998">Cell outer membrane</keyword>
<feature type="domain" description="TonB-dependent receptor-like beta-barrel" evidence="12">
    <location>
        <begin position="216"/>
        <end position="662"/>
    </location>
</feature>
<dbReference type="GO" id="GO:0015344">
    <property type="term" value="F:siderophore uptake transmembrane transporter activity"/>
    <property type="evidence" value="ECO:0007669"/>
    <property type="project" value="TreeGrafter"/>
</dbReference>
<dbReference type="OrthoDB" id="127311at2"/>
<dbReference type="InterPro" id="IPR000531">
    <property type="entry name" value="Beta-barrel_TonB"/>
</dbReference>
<comment type="subcellular location">
    <subcellularLocation>
        <location evidence="1 10">Cell outer membrane</location>
        <topology evidence="1 10">Multi-pass membrane protein</topology>
    </subcellularLocation>
</comment>
<dbReference type="Pfam" id="PF07715">
    <property type="entry name" value="Plug"/>
    <property type="match status" value="1"/>
</dbReference>
<evidence type="ECO:0000256" key="3">
    <source>
        <dbReference type="ARBA" id="ARBA00022448"/>
    </source>
</evidence>
<dbReference type="Proteomes" id="UP000283077">
    <property type="component" value="Unassembled WGS sequence"/>
</dbReference>
<keyword evidence="6 11" id="KW-0798">TonB box</keyword>
<protein>
    <submittedName>
        <fullName evidence="14">TonB-dependent siderophore receptor</fullName>
    </submittedName>
</protein>
<dbReference type="InterPro" id="IPR036942">
    <property type="entry name" value="Beta-barrel_TonB_sf"/>
</dbReference>
<dbReference type="NCBIfam" id="TIGR01783">
    <property type="entry name" value="TonB-siderophor"/>
    <property type="match status" value="1"/>
</dbReference>
<comment type="caution">
    <text evidence="14">The sequence shown here is derived from an EMBL/GenBank/DDBJ whole genome shotgun (WGS) entry which is preliminary data.</text>
</comment>
<dbReference type="Gene3D" id="2.40.170.20">
    <property type="entry name" value="TonB-dependent receptor, beta-barrel domain"/>
    <property type="match status" value="1"/>
</dbReference>
<evidence type="ECO:0000256" key="5">
    <source>
        <dbReference type="ARBA" id="ARBA00022692"/>
    </source>
</evidence>
<name>A0A437R5R2_9GAMM</name>
<dbReference type="PROSITE" id="PS52016">
    <property type="entry name" value="TONB_DEPENDENT_REC_3"/>
    <property type="match status" value="1"/>
</dbReference>
<proteinExistence type="inferred from homology"/>
<evidence type="ECO:0000313" key="15">
    <source>
        <dbReference type="Proteomes" id="UP000283077"/>
    </source>
</evidence>
<evidence type="ECO:0000256" key="9">
    <source>
        <dbReference type="ARBA" id="ARBA00023237"/>
    </source>
</evidence>
<keyword evidence="5 10" id="KW-0812">Transmembrane</keyword>
<dbReference type="GO" id="GO:0038023">
    <property type="term" value="F:signaling receptor activity"/>
    <property type="evidence" value="ECO:0007669"/>
    <property type="project" value="InterPro"/>
</dbReference>
<feature type="domain" description="TonB-dependent receptor plug" evidence="13">
    <location>
        <begin position="43"/>
        <end position="145"/>
    </location>
</feature>
<dbReference type="Gene3D" id="2.170.130.10">
    <property type="entry name" value="TonB-dependent receptor, plug domain"/>
    <property type="match status" value="1"/>
</dbReference>
<dbReference type="InterPro" id="IPR039426">
    <property type="entry name" value="TonB-dep_rcpt-like"/>
</dbReference>
<keyword evidence="15" id="KW-1185">Reference proteome</keyword>
<dbReference type="GO" id="GO:0015891">
    <property type="term" value="P:siderophore transport"/>
    <property type="evidence" value="ECO:0007669"/>
    <property type="project" value="InterPro"/>
</dbReference>
<keyword evidence="3 10" id="KW-0813">Transport</keyword>
<evidence type="ECO:0000256" key="8">
    <source>
        <dbReference type="ARBA" id="ARBA00023170"/>
    </source>
</evidence>
<dbReference type="PANTHER" id="PTHR32552:SF90">
    <property type="entry name" value="METAL-PSEUDOPALINE RECEPTOR CNTO"/>
    <property type="match status" value="1"/>
</dbReference>
<dbReference type="FunFam" id="2.40.170.20:FF:000005">
    <property type="entry name" value="TonB-dependent siderophore receptor"/>
    <property type="match status" value="1"/>
</dbReference>
<dbReference type="Pfam" id="PF00593">
    <property type="entry name" value="TonB_dep_Rec_b-barrel"/>
    <property type="match status" value="1"/>
</dbReference>
<evidence type="ECO:0000259" key="12">
    <source>
        <dbReference type="Pfam" id="PF00593"/>
    </source>
</evidence>
<dbReference type="SUPFAM" id="SSF56935">
    <property type="entry name" value="Porins"/>
    <property type="match status" value="1"/>
</dbReference>
<evidence type="ECO:0000313" key="14">
    <source>
        <dbReference type="EMBL" id="RVU42092.1"/>
    </source>
</evidence>
<evidence type="ECO:0000256" key="11">
    <source>
        <dbReference type="RuleBase" id="RU003357"/>
    </source>
</evidence>
<accession>A0A437R5R2</accession>
<dbReference type="InterPro" id="IPR010105">
    <property type="entry name" value="TonB_sidphr_rcpt"/>
</dbReference>
<evidence type="ECO:0000256" key="10">
    <source>
        <dbReference type="PROSITE-ProRule" id="PRU01360"/>
    </source>
</evidence>
<reference evidence="14 15" key="1">
    <citation type="submission" date="2019-01" db="EMBL/GenBank/DDBJ databases">
        <authorList>
            <person name="Chen W.-M."/>
        </authorList>
    </citation>
    <scope>NUCLEOTIDE SEQUENCE [LARGE SCALE GENOMIC DNA]</scope>
    <source>
        <strain evidence="14 15">KYPC3</strain>
    </source>
</reference>
<dbReference type="InterPro" id="IPR037066">
    <property type="entry name" value="Plug_dom_sf"/>
</dbReference>
<dbReference type="EMBL" id="SACS01000001">
    <property type="protein sequence ID" value="RVU42092.1"/>
    <property type="molecule type" value="Genomic_DNA"/>
</dbReference>